<organism evidence="2 3">
    <name type="scientific">Pelagicoccus mobilis</name>
    <dbReference type="NCBI Taxonomy" id="415221"/>
    <lineage>
        <taxon>Bacteria</taxon>
        <taxon>Pseudomonadati</taxon>
        <taxon>Verrucomicrobiota</taxon>
        <taxon>Opitutia</taxon>
        <taxon>Puniceicoccales</taxon>
        <taxon>Pelagicoccaceae</taxon>
        <taxon>Pelagicoccus</taxon>
    </lineage>
</organism>
<dbReference type="InterPro" id="IPR010496">
    <property type="entry name" value="AL/BT2_dom"/>
</dbReference>
<dbReference type="PROSITE" id="PS51257">
    <property type="entry name" value="PROKAR_LIPOPROTEIN"/>
    <property type="match status" value="1"/>
</dbReference>
<dbReference type="Gene3D" id="2.60.120.560">
    <property type="entry name" value="Exo-inulinase, domain 1"/>
    <property type="match status" value="1"/>
</dbReference>
<evidence type="ECO:0000313" key="2">
    <source>
        <dbReference type="EMBL" id="MBK1878245.1"/>
    </source>
</evidence>
<dbReference type="RefSeq" id="WP_200356458.1">
    <property type="nucleotide sequence ID" value="NZ_JAENIL010000028.1"/>
</dbReference>
<sequence length="233" mass="26457">MHPNLKTLTRHLVPTTIVVLSSCVLGCAPETTKEWVSLFDGTDLSNWTVKSHPDDAHRNAWTVSDGAVLGETTNTDHGKIWLYSNDVYGNFQLRLKYQVEENNACNSGIVLRGLWNEEGHFLNGPQVDISSRGMDGAIYDETSGSHKWLKKGQTDQHTNWAPAWNEMLIEFNELQLRVWINDALVTDFDGTGWFDDANHKEKQVACVPGHIALQIHNNDKMRVRYKDIEILEL</sequence>
<comment type="caution">
    <text evidence="2">The sequence shown here is derived from an EMBL/GenBank/DDBJ whole genome shotgun (WGS) entry which is preliminary data.</text>
</comment>
<proteinExistence type="predicted"/>
<gene>
    <name evidence="2" type="ORF">JIN87_15300</name>
</gene>
<accession>A0A934RV54</accession>
<feature type="domain" description="3-keto-alpha-glucoside-1,2-lyase/3-keto-2-hydroxy-glucal hydratase" evidence="1">
    <location>
        <begin position="34"/>
        <end position="230"/>
    </location>
</feature>
<protein>
    <submittedName>
        <fullName evidence="2">DUF1080 domain-containing protein</fullName>
    </submittedName>
</protein>
<evidence type="ECO:0000313" key="3">
    <source>
        <dbReference type="Proteomes" id="UP000617628"/>
    </source>
</evidence>
<dbReference type="EMBL" id="JAENIL010000028">
    <property type="protein sequence ID" value="MBK1878245.1"/>
    <property type="molecule type" value="Genomic_DNA"/>
</dbReference>
<keyword evidence="3" id="KW-1185">Reference proteome</keyword>
<dbReference type="AlphaFoldDB" id="A0A934RV54"/>
<evidence type="ECO:0000259" key="1">
    <source>
        <dbReference type="Pfam" id="PF06439"/>
    </source>
</evidence>
<dbReference type="Proteomes" id="UP000617628">
    <property type="component" value="Unassembled WGS sequence"/>
</dbReference>
<dbReference type="Pfam" id="PF06439">
    <property type="entry name" value="3keto-disac_hyd"/>
    <property type="match status" value="1"/>
</dbReference>
<dbReference type="GO" id="GO:0016787">
    <property type="term" value="F:hydrolase activity"/>
    <property type="evidence" value="ECO:0007669"/>
    <property type="project" value="InterPro"/>
</dbReference>
<name>A0A934RV54_9BACT</name>
<reference evidence="2" key="1">
    <citation type="submission" date="2021-01" db="EMBL/GenBank/DDBJ databases">
        <title>Modified the classification status of verrucomicrobia.</title>
        <authorList>
            <person name="Feng X."/>
        </authorList>
    </citation>
    <scope>NUCLEOTIDE SEQUENCE</scope>
    <source>
        <strain evidence="2">KCTC 13126</strain>
    </source>
</reference>